<dbReference type="Proteomes" id="UP000297280">
    <property type="component" value="Unassembled WGS sequence"/>
</dbReference>
<evidence type="ECO:0000313" key="2">
    <source>
        <dbReference type="Proteomes" id="UP000297280"/>
    </source>
</evidence>
<dbReference type="EMBL" id="PQXO01000028">
    <property type="protein sequence ID" value="TGO91412.1"/>
    <property type="molecule type" value="Genomic_DNA"/>
</dbReference>
<protein>
    <submittedName>
        <fullName evidence="1">Uncharacterized protein</fullName>
    </submittedName>
</protein>
<keyword evidence="2" id="KW-1185">Reference proteome</keyword>
<proteinExistence type="predicted"/>
<dbReference type="AlphaFoldDB" id="A0A4Z1L3K9"/>
<organism evidence="1 2">
    <name type="scientific">Botrytis porri</name>
    <dbReference type="NCBI Taxonomy" id="87229"/>
    <lineage>
        <taxon>Eukaryota</taxon>
        <taxon>Fungi</taxon>
        <taxon>Dikarya</taxon>
        <taxon>Ascomycota</taxon>
        <taxon>Pezizomycotina</taxon>
        <taxon>Leotiomycetes</taxon>
        <taxon>Helotiales</taxon>
        <taxon>Sclerotiniaceae</taxon>
        <taxon>Botrytis</taxon>
    </lineage>
</organism>
<reference evidence="1 2" key="1">
    <citation type="submission" date="2017-12" db="EMBL/GenBank/DDBJ databases">
        <title>Comparative genomics of Botrytis spp.</title>
        <authorList>
            <person name="Valero-Jimenez C.A."/>
            <person name="Tapia P."/>
            <person name="Veloso J."/>
            <person name="Silva-Moreno E."/>
            <person name="Staats M."/>
            <person name="Valdes J.H."/>
            <person name="Van Kan J.A.L."/>
        </authorList>
    </citation>
    <scope>NUCLEOTIDE SEQUENCE [LARGE SCALE GENOMIC DNA]</scope>
    <source>
        <strain evidence="1 2">MUCL3349</strain>
    </source>
</reference>
<gene>
    <name evidence="1" type="ORF">BPOR_0028g00040</name>
</gene>
<accession>A0A4Z1L3K9</accession>
<comment type="caution">
    <text evidence="1">The sequence shown here is derived from an EMBL/GenBank/DDBJ whole genome shotgun (WGS) entry which is preliminary data.</text>
</comment>
<sequence>MFEASFARLGSSPFKTEKGFVSDCMALWGGTIMQYLQARLRDGEADTRLMLSIRFQSDCKPSLFIEA</sequence>
<evidence type="ECO:0000313" key="1">
    <source>
        <dbReference type="EMBL" id="TGO91412.1"/>
    </source>
</evidence>
<name>A0A4Z1L3K9_9HELO</name>